<dbReference type="EMBL" id="HG934468">
    <property type="protein sequence ID" value="CDN31389.1"/>
    <property type="molecule type" value="Genomic_DNA"/>
</dbReference>
<accession>A0A060RD08</accession>
<dbReference type="PANTHER" id="PTHR30106:SF1">
    <property type="entry name" value="UPF0324 MEMBRANE PROTEIN FN0533"/>
    <property type="match status" value="1"/>
</dbReference>
<dbReference type="GO" id="GO:0005886">
    <property type="term" value="C:plasma membrane"/>
    <property type="evidence" value="ECO:0007669"/>
    <property type="project" value="UniProtKB-SubCell"/>
</dbReference>
<evidence type="ECO:0000313" key="9">
    <source>
        <dbReference type="Proteomes" id="UP000027616"/>
    </source>
</evidence>
<protein>
    <submittedName>
        <fullName evidence="8">Putative membrane protein YeiH</fullName>
    </submittedName>
</protein>
<feature type="transmembrane region" description="Helical" evidence="7">
    <location>
        <begin position="198"/>
        <end position="215"/>
    </location>
</feature>
<dbReference type="Proteomes" id="UP000027616">
    <property type="component" value="Chromosome I"/>
</dbReference>
<feature type="transmembrane region" description="Helical" evidence="7">
    <location>
        <begin position="227"/>
        <end position="249"/>
    </location>
</feature>
<organism evidence="8 9">
    <name type="scientific">Mucinivorans hirudinis</name>
    <dbReference type="NCBI Taxonomy" id="1433126"/>
    <lineage>
        <taxon>Bacteria</taxon>
        <taxon>Pseudomonadati</taxon>
        <taxon>Bacteroidota</taxon>
        <taxon>Bacteroidia</taxon>
        <taxon>Bacteroidales</taxon>
        <taxon>Rikenellaceae</taxon>
        <taxon>Mucinivorans</taxon>
    </lineage>
</organism>
<proteinExistence type="inferred from homology"/>
<evidence type="ECO:0000256" key="4">
    <source>
        <dbReference type="ARBA" id="ARBA00022692"/>
    </source>
</evidence>
<evidence type="ECO:0000256" key="1">
    <source>
        <dbReference type="ARBA" id="ARBA00004651"/>
    </source>
</evidence>
<dbReference type="Pfam" id="PF03601">
    <property type="entry name" value="Cons_hypoth698"/>
    <property type="match status" value="1"/>
</dbReference>
<dbReference type="InterPro" id="IPR018383">
    <property type="entry name" value="UPF0324_pro"/>
</dbReference>
<evidence type="ECO:0000256" key="7">
    <source>
        <dbReference type="SAM" id="Phobius"/>
    </source>
</evidence>
<dbReference type="KEGG" id="rbc:BN938_1300"/>
<dbReference type="STRING" id="1433126.BN938_1300"/>
<reference evidence="8 9" key="1">
    <citation type="journal article" date="2015" name="Genome Announc.">
        <title>Complete Genome Sequence of the Novel Leech Symbiont Mucinivorans hirudinis M3T.</title>
        <authorList>
            <person name="Nelson M.C."/>
            <person name="Bomar L."/>
            <person name="Graf J."/>
        </authorList>
    </citation>
    <scope>NUCLEOTIDE SEQUENCE [LARGE SCALE GENOMIC DNA]</scope>
    <source>
        <strain evidence="9">M3</strain>
    </source>
</reference>
<evidence type="ECO:0000313" key="8">
    <source>
        <dbReference type="EMBL" id="CDN31389.1"/>
    </source>
</evidence>
<evidence type="ECO:0000256" key="5">
    <source>
        <dbReference type="ARBA" id="ARBA00022989"/>
    </source>
</evidence>
<comment type="subcellular location">
    <subcellularLocation>
        <location evidence="1">Cell membrane</location>
        <topology evidence="1">Multi-pass membrane protein</topology>
    </subcellularLocation>
</comment>
<keyword evidence="6 7" id="KW-0472">Membrane</keyword>
<name>A0A060RD08_9BACT</name>
<feature type="transmembrane region" description="Helical" evidence="7">
    <location>
        <begin position="132"/>
        <end position="152"/>
    </location>
</feature>
<dbReference type="eggNOG" id="COG2855">
    <property type="taxonomic scope" value="Bacteria"/>
</dbReference>
<comment type="similarity">
    <text evidence="2">Belongs to the UPF0324 family.</text>
</comment>
<keyword evidence="9" id="KW-1185">Reference proteome</keyword>
<evidence type="ECO:0000256" key="2">
    <source>
        <dbReference type="ARBA" id="ARBA00007977"/>
    </source>
</evidence>
<feature type="transmembrane region" description="Helical" evidence="7">
    <location>
        <begin position="280"/>
        <end position="302"/>
    </location>
</feature>
<feature type="transmembrane region" description="Helical" evidence="7">
    <location>
        <begin position="74"/>
        <end position="93"/>
    </location>
</feature>
<sequence>MLKKILFIVVLILCASGYIPAPAALVGGFLFTLFAGDPFPGLGRKATSLLLKSSVVGLGFGMNAQAALQAGREGFLLTISSIILILLLGLLLGKLLKIPTKLSHLVASGTAICGGSAIAAVAPAVGANGREVSVSLGVVFLLNAIALVLFPFLGHMLGLSEHQFGLWSAIAIHDTSSVVGAASAYGEQALQVATTVKLARALWIIPLSLLSVVLFRSKGKKVSIPWFILLFVGAMLLNSYFPLAIYAPLFTISKSLLVATLFLIGSSLSISSIREVGLKPLLLGVILWVVISILSLLAILYIK</sequence>
<feature type="transmembrane region" description="Helical" evidence="7">
    <location>
        <begin position="164"/>
        <end position="186"/>
    </location>
</feature>
<feature type="transmembrane region" description="Helical" evidence="7">
    <location>
        <begin position="105"/>
        <end position="126"/>
    </location>
</feature>
<dbReference type="PATRIC" id="fig|1433126.3.peg.1286"/>
<dbReference type="HOGENOM" id="CLU_033541_2_0_10"/>
<feature type="transmembrane region" description="Helical" evidence="7">
    <location>
        <begin position="6"/>
        <end position="34"/>
    </location>
</feature>
<keyword evidence="3" id="KW-1003">Cell membrane</keyword>
<evidence type="ECO:0000256" key="3">
    <source>
        <dbReference type="ARBA" id="ARBA00022475"/>
    </source>
</evidence>
<dbReference type="PANTHER" id="PTHR30106">
    <property type="entry name" value="INNER MEMBRANE PROTEIN YEIH-RELATED"/>
    <property type="match status" value="1"/>
</dbReference>
<gene>
    <name evidence="8" type="ORF">BN938_1300</name>
</gene>
<dbReference type="AlphaFoldDB" id="A0A060RD08"/>
<keyword evidence="5 7" id="KW-1133">Transmembrane helix</keyword>
<keyword evidence="4 7" id="KW-0812">Transmembrane</keyword>
<dbReference type="OrthoDB" id="9811391at2"/>
<feature type="transmembrane region" description="Helical" evidence="7">
    <location>
        <begin position="255"/>
        <end position="273"/>
    </location>
</feature>
<evidence type="ECO:0000256" key="6">
    <source>
        <dbReference type="ARBA" id="ARBA00023136"/>
    </source>
</evidence>